<accession>A0A067Q5W4</accession>
<dbReference type="InParanoid" id="A0A067Q5W4"/>
<dbReference type="OrthoDB" id="10264870at2759"/>
<dbReference type="AlphaFoldDB" id="A0A067Q5W4"/>
<dbReference type="Proteomes" id="UP000027265">
    <property type="component" value="Unassembled WGS sequence"/>
</dbReference>
<feature type="chain" id="PRO_5001643771" evidence="1">
    <location>
        <begin position="24"/>
        <end position="138"/>
    </location>
</feature>
<dbReference type="HOGENOM" id="CLU_1855561_0_0_1"/>
<sequence>MMLAFEVRSLLLCTHFFFYLTQPYLPLHPTGKTQTTNNPSYNLNLDLCQHLLNLSLPRPLPHAPPSTLLSSPNLLHIDTLFTLSPAVLPNKSAAAMRLALGDNESNYFDEEVLKEREVRDQRWRCLRCWGSEVLSKKL</sequence>
<feature type="signal peptide" evidence="1">
    <location>
        <begin position="1"/>
        <end position="23"/>
    </location>
</feature>
<reference evidence="3" key="1">
    <citation type="journal article" date="2014" name="Proc. Natl. Acad. Sci. U.S.A.">
        <title>Extensive sampling of basidiomycete genomes demonstrates inadequacy of the white-rot/brown-rot paradigm for wood decay fungi.</title>
        <authorList>
            <person name="Riley R."/>
            <person name="Salamov A.A."/>
            <person name="Brown D.W."/>
            <person name="Nagy L.G."/>
            <person name="Floudas D."/>
            <person name="Held B.W."/>
            <person name="Levasseur A."/>
            <person name="Lombard V."/>
            <person name="Morin E."/>
            <person name="Otillar R."/>
            <person name="Lindquist E.A."/>
            <person name="Sun H."/>
            <person name="LaButti K.M."/>
            <person name="Schmutz J."/>
            <person name="Jabbour D."/>
            <person name="Luo H."/>
            <person name="Baker S.E."/>
            <person name="Pisabarro A.G."/>
            <person name="Walton J.D."/>
            <person name="Blanchette R.A."/>
            <person name="Henrissat B."/>
            <person name="Martin F."/>
            <person name="Cullen D."/>
            <person name="Hibbett D.S."/>
            <person name="Grigoriev I.V."/>
        </authorList>
    </citation>
    <scope>NUCLEOTIDE SEQUENCE [LARGE SCALE GENOMIC DNA]</scope>
    <source>
        <strain evidence="3">MUCL 33604</strain>
    </source>
</reference>
<evidence type="ECO:0000256" key="1">
    <source>
        <dbReference type="SAM" id="SignalP"/>
    </source>
</evidence>
<proteinExistence type="predicted"/>
<organism evidence="2 3">
    <name type="scientific">Jaapia argillacea MUCL 33604</name>
    <dbReference type="NCBI Taxonomy" id="933084"/>
    <lineage>
        <taxon>Eukaryota</taxon>
        <taxon>Fungi</taxon>
        <taxon>Dikarya</taxon>
        <taxon>Basidiomycota</taxon>
        <taxon>Agaricomycotina</taxon>
        <taxon>Agaricomycetes</taxon>
        <taxon>Agaricomycetidae</taxon>
        <taxon>Jaapiales</taxon>
        <taxon>Jaapiaceae</taxon>
        <taxon>Jaapia</taxon>
    </lineage>
</organism>
<evidence type="ECO:0000313" key="3">
    <source>
        <dbReference type="Proteomes" id="UP000027265"/>
    </source>
</evidence>
<gene>
    <name evidence="2" type="ORF">JAAARDRAFT_513868</name>
</gene>
<evidence type="ECO:0000313" key="2">
    <source>
        <dbReference type="EMBL" id="KDQ61560.1"/>
    </source>
</evidence>
<protein>
    <submittedName>
        <fullName evidence="2">Uncharacterized protein</fullName>
    </submittedName>
</protein>
<dbReference type="EMBL" id="KL197712">
    <property type="protein sequence ID" value="KDQ61560.1"/>
    <property type="molecule type" value="Genomic_DNA"/>
</dbReference>
<name>A0A067Q5W4_9AGAM</name>
<keyword evidence="3" id="KW-1185">Reference proteome</keyword>
<keyword evidence="1" id="KW-0732">Signal</keyword>
<dbReference type="STRING" id="933084.A0A067Q5W4"/>